<name>A0A1I0VMR4_9FLAO</name>
<keyword evidence="3" id="KW-1185">Reference proteome</keyword>
<evidence type="ECO:0000256" key="1">
    <source>
        <dbReference type="SAM" id="SignalP"/>
    </source>
</evidence>
<dbReference type="AlphaFoldDB" id="A0A1I0VMR4"/>
<keyword evidence="1" id="KW-0732">Signal</keyword>
<dbReference type="RefSeq" id="WP_143076453.1">
    <property type="nucleotide sequence ID" value="NZ_FOJT01000001.1"/>
</dbReference>
<dbReference type="STRING" id="498292.SAMN05660845_0467"/>
<dbReference type="Proteomes" id="UP000199604">
    <property type="component" value="Unassembled WGS sequence"/>
</dbReference>
<proteinExistence type="predicted"/>
<feature type="signal peptide" evidence="1">
    <location>
        <begin position="1"/>
        <end position="26"/>
    </location>
</feature>
<sequence length="248" mass="29655">MKYSRISIRTLLIILCFFSKLSTVFAQSNNNESIYNWFDKTIGKETLGVNNGVIHTNYDRTLNGQNRYFDSNKFIIGNVNYDAQDYFNVNLKYDIYNNELVLKPHGESDYININLTKEKVKTFTIYNTKFINLNLELPQGFSKGYYEENLTSKSFIFYIKHYKEKKELLKERGAFIEYFYKNEFILFSENKFNKINSKSEILKLFPNHKNEISNFHKTYRDLKKENELKFMKNLMTYINNLLQNNSTK</sequence>
<evidence type="ECO:0008006" key="4">
    <source>
        <dbReference type="Google" id="ProtNLM"/>
    </source>
</evidence>
<organism evidence="2 3">
    <name type="scientific">Flavobacterium swingsii</name>
    <dbReference type="NCBI Taxonomy" id="498292"/>
    <lineage>
        <taxon>Bacteria</taxon>
        <taxon>Pseudomonadati</taxon>
        <taxon>Bacteroidota</taxon>
        <taxon>Flavobacteriia</taxon>
        <taxon>Flavobacteriales</taxon>
        <taxon>Flavobacteriaceae</taxon>
        <taxon>Flavobacterium</taxon>
    </lineage>
</organism>
<accession>A0A1I0VMR4</accession>
<protein>
    <recommendedName>
        <fullName evidence="4">DUF4468 domain-containing protein</fullName>
    </recommendedName>
</protein>
<gene>
    <name evidence="2" type="ORF">SAMN05660845_0467</name>
</gene>
<evidence type="ECO:0000313" key="2">
    <source>
        <dbReference type="EMBL" id="SFA77287.1"/>
    </source>
</evidence>
<evidence type="ECO:0000313" key="3">
    <source>
        <dbReference type="Proteomes" id="UP000199604"/>
    </source>
</evidence>
<dbReference type="EMBL" id="FOJT01000001">
    <property type="protein sequence ID" value="SFA77287.1"/>
    <property type="molecule type" value="Genomic_DNA"/>
</dbReference>
<reference evidence="3" key="1">
    <citation type="submission" date="2016-10" db="EMBL/GenBank/DDBJ databases">
        <authorList>
            <person name="Varghese N."/>
            <person name="Submissions S."/>
        </authorList>
    </citation>
    <scope>NUCLEOTIDE SEQUENCE [LARGE SCALE GENOMIC DNA]</scope>
    <source>
        <strain evidence="3">DSM 21789</strain>
    </source>
</reference>
<dbReference type="OrthoDB" id="1187639at2"/>
<feature type="chain" id="PRO_5011778347" description="DUF4468 domain-containing protein" evidence="1">
    <location>
        <begin position="27"/>
        <end position="248"/>
    </location>
</feature>